<dbReference type="PROSITE" id="PS00455">
    <property type="entry name" value="AMP_BINDING"/>
    <property type="match status" value="1"/>
</dbReference>
<feature type="domain" description="AMP-dependent synthetase/ligase" evidence="1">
    <location>
        <begin position="13"/>
        <end position="368"/>
    </location>
</feature>
<dbReference type="PANTHER" id="PTHR45527:SF1">
    <property type="entry name" value="FATTY ACID SYNTHASE"/>
    <property type="match status" value="1"/>
</dbReference>
<gene>
    <name evidence="2" type="ORF">IPI13_15060</name>
</gene>
<dbReference type="Proteomes" id="UP000726105">
    <property type="component" value="Unassembled WGS sequence"/>
</dbReference>
<name>A0A935MIQ9_9MICO</name>
<accession>A0A935MIQ9</accession>
<dbReference type="PANTHER" id="PTHR45527">
    <property type="entry name" value="NONRIBOSOMAL PEPTIDE SYNTHETASE"/>
    <property type="match status" value="1"/>
</dbReference>
<comment type="caution">
    <text evidence="2">The sequence shown here is derived from an EMBL/GenBank/DDBJ whole genome shotgun (WGS) entry which is preliminary data.</text>
</comment>
<proteinExistence type="predicted"/>
<dbReference type="InterPro" id="IPR042099">
    <property type="entry name" value="ANL_N_sf"/>
</dbReference>
<dbReference type="GO" id="GO:0005737">
    <property type="term" value="C:cytoplasm"/>
    <property type="evidence" value="ECO:0007669"/>
    <property type="project" value="TreeGrafter"/>
</dbReference>
<reference evidence="2 3" key="1">
    <citation type="submission" date="2020-10" db="EMBL/GenBank/DDBJ databases">
        <title>Connecting structure to function with the recovery of over 1000 high-quality activated sludge metagenome-assembled genomes encoding full-length rRNA genes using long-read sequencing.</title>
        <authorList>
            <person name="Singleton C.M."/>
            <person name="Petriglieri F."/>
            <person name="Kristensen J.M."/>
            <person name="Kirkegaard R.H."/>
            <person name="Michaelsen T.Y."/>
            <person name="Andersen M.H."/>
            <person name="Karst S.M."/>
            <person name="Dueholm M.S."/>
            <person name="Nielsen P.H."/>
            <person name="Albertsen M."/>
        </authorList>
    </citation>
    <scope>NUCLEOTIDE SEQUENCE [LARGE SCALE GENOMIC DNA]</scope>
    <source>
        <strain evidence="2">Ega_18-Q3-R5-49_MAXAC.001</strain>
    </source>
</reference>
<dbReference type="Pfam" id="PF00501">
    <property type="entry name" value="AMP-binding"/>
    <property type="match status" value="1"/>
</dbReference>
<sequence>MSGIPDVAVRFLDQARATPHLVAVHHNGHELTYAQLAEQVDDLTSRLRAAGVDGGPTVVLLPHGIPLVVAILATFASGSTFVPATDQWPDDYLAAVVRRAGAAVVVTDAPGAVRLAALNGTRAPVAAAVRVVAIDDSHRPESPAGEPRAPGGQERAYLYFTSGSTGTPKAVVGSLRGLGHFIGWEIDEFGVGPGRRTSLLTIPTFDPFLRDIFVPLCSGATLCIPPSAETILDGPALLAWLEDDRIDLVHLVPTLLRELVRGGRPAAAYRPRLLLLAGEPVRGSDITQARDALGDTAELVNLYGPTETTLATCWRRLTLDDATSHIVPVGRPLPGSQVQVCDADGRPQPPGVEGELVIVTHHASHGYLDDPVLTDRSFEGFGGPGPVRYRTGDRGYLTPDGDVVCLGRLDSQVKVRGMKVDLANVERRLRGYRRSATPSSTSRMTERWWRPCRPRVG</sequence>
<evidence type="ECO:0000313" key="3">
    <source>
        <dbReference type="Proteomes" id="UP000726105"/>
    </source>
</evidence>
<dbReference type="InterPro" id="IPR020845">
    <property type="entry name" value="AMP-binding_CS"/>
</dbReference>
<dbReference type="GO" id="GO:0044550">
    <property type="term" value="P:secondary metabolite biosynthetic process"/>
    <property type="evidence" value="ECO:0007669"/>
    <property type="project" value="TreeGrafter"/>
</dbReference>
<organism evidence="2 3">
    <name type="scientific">Candidatus Phosphoribacter hodrii</name>
    <dbReference type="NCBI Taxonomy" id="2953743"/>
    <lineage>
        <taxon>Bacteria</taxon>
        <taxon>Bacillati</taxon>
        <taxon>Actinomycetota</taxon>
        <taxon>Actinomycetes</taxon>
        <taxon>Micrococcales</taxon>
        <taxon>Dermatophilaceae</taxon>
        <taxon>Candidatus Phosphoribacter</taxon>
    </lineage>
</organism>
<dbReference type="Gene3D" id="3.40.50.12780">
    <property type="entry name" value="N-terminal domain of ligase-like"/>
    <property type="match status" value="1"/>
</dbReference>
<dbReference type="GO" id="GO:0043041">
    <property type="term" value="P:amino acid activation for nonribosomal peptide biosynthetic process"/>
    <property type="evidence" value="ECO:0007669"/>
    <property type="project" value="TreeGrafter"/>
</dbReference>
<dbReference type="GO" id="GO:0031177">
    <property type="term" value="F:phosphopantetheine binding"/>
    <property type="evidence" value="ECO:0007669"/>
    <property type="project" value="TreeGrafter"/>
</dbReference>
<dbReference type="SUPFAM" id="SSF56801">
    <property type="entry name" value="Acetyl-CoA synthetase-like"/>
    <property type="match status" value="1"/>
</dbReference>
<dbReference type="AlphaFoldDB" id="A0A935MIQ9"/>
<dbReference type="EMBL" id="JADJIB010000005">
    <property type="protein sequence ID" value="MBK7274422.1"/>
    <property type="molecule type" value="Genomic_DNA"/>
</dbReference>
<evidence type="ECO:0000259" key="1">
    <source>
        <dbReference type="Pfam" id="PF00501"/>
    </source>
</evidence>
<dbReference type="InterPro" id="IPR000873">
    <property type="entry name" value="AMP-dep_synth/lig_dom"/>
</dbReference>
<evidence type="ECO:0000313" key="2">
    <source>
        <dbReference type="EMBL" id="MBK7274422.1"/>
    </source>
</evidence>
<protein>
    <submittedName>
        <fullName evidence="2">AMP-binding protein</fullName>
    </submittedName>
</protein>